<accession>A0A8J2K1Y8</accession>
<reference evidence="1" key="1">
    <citation type="submission" date="2021-06" db="EMBL/GenBank/DDBJ databases">
        <authorList>
            <person name="Hodson N. C."/>
            <person name="Mongue J. A."/>
            <person name="Jaron S. K."/>
        </authorList>
    </citation>
    <scope>NUCLEOTIDE SEQUENCE</scope>
</reference>
<dbReference type="Proteomes" id="UP000708208">
    <property type="component" value="Unassembled WGS sequence"/>
</dbReference>
<feature type="non-terminal residue" evidence="1">
    <location>
        <position position="1"/>
    </location>
</feature>
<dbReference type="EMBL" id="CAJVCH010052965">
    <property type="protein sequence ID" value="CAG7718374.1"/>
    <property type="molecule type" value="Genomic_DNA"/>
</dbReference>
<protein>
    <submittedName>
        <fullName evidence="1">Uncharacterized protein</fullName>
    </submittedName>
</protein>
<gene>
    <name evidence="1" type="ORF">AFUS01_LOCUS7767</name>
</gene>
<evidence type="ECO:0000313" key="2">
    <source>
        <dbReference type="Proteomes" id="UP000708208"/>
    </source>
</evidence>
<organism evidence="1 2">
    <name type="scientific">Allacma fusca</name>
    <dbReference type="NCBI Taxonomy" id="39272"/>
    <lineage>
        <taxon>Eukaryota</taxon>
        <taxon>Metazoa</taxon>
        <taxon>Ecdysozoa</taxon>
        <taxon>Arthropoda</taxon>
        <taxon>Hexapoda</taxon>
        <taxon>Collembola</taxon>
        <taxon>Symphypleona</taxon>
        <taxon>Sminthuridae</taxon>
        <taxon>Allacma</taxon>
    </lineage>
</organism>
<comment type="caution">
    <text evidence="1">The sequence shown here is derived from an EMBL/GenBank/DDBJ whole genome shotgun (WGS) entry which is preliminary data.</text>
</comment>
<sequence>MLADSVLGKFRTI</sequence>
<name>A0A8J2K1Y8_9HEXA</name>
<proteinExistence type="predicted"/>
<keyword evidence="2" id="KW-1185">Reference proteome</keyword>
<evidence type="ECO:0000313" key="1">
    <source>
        <dbReference type="EMBL" id="CAG7718374.1"/>
    </source>
</evidence>